<dbReference type="InterPro" id="IPR017473">
    <property type="entry name" value="Undecaprenyl-P_gluc_Ptfrase"/>
</dbReference>
<dbReference type="Gene3D" id="3.40.50.720">
    <property type="entry name" value="NAD(P)-binding Rossmann-like Domain"/>
    <property type="match status" value="1"/>
</dbReference>
<feature type="transmembrane region" description="Helical" evidence="7">
    <location>
        <begin position="42"/>
        <end position="61"/>
    </location>
</feature>
<keyword evidence="6 7" id="KW-0472">Membrane</keyword>
<sequence>MTGLYSKYIRLVYLFGDLAAIAISVLAMVVLDQSVNRFTEPFYLFLCSLAAWFVCTSLLSTYKIYRVARRLKVVLAALKAVLLYILLMEAGLNITGFDDYSRKALLYHYAGLTLLVISWRVAVTTALRIYRTKGYNLRKVVIAGHNELAIELKHFLEGHPEYGYKFLGFFSNKESTGENVIGRVSDIKHFVATNEVDEIYCCPYELDKREVAQLLDFADDNLIRIKFLPEFNGQNHQRLKIDFYDILPVMMVRAIPLDDVMNKFIKRAFDIVFSLLIIVFILSWLLPIIAIAIKIDSRGPIFFKQTRSGIDNKSFQCYKLRSMYINKDAHKLLAQRGDARITRVGAFIRKTSIDELPQFFNVLLGHMSIVGPRPHMLKLGEEYAQVAEKYMVRHFIKPGITGLSQVRGYRGDTTHSYQIRGRVKLDIFYLENWSFWLDLKIIFYTVYNVIRGDKAAF</sequence>
<evidence type="ECO:0000259" key="8">
    <source>
        <dbReference type="Pfam" id="PF02397"/>
    </source>
</evidence>
<dbReference type="InterPro" id="IPR017475">
    <property type="entry name" value="EPS_sugar_tfrase"/>
</dbReference>
<proteinExistence type="inferred from homology"/>
<keyword evidence="10" id="KW-1185">Reference proteome</keyword>
<dbReference type="NCBIfam" id="TIGR03023">
    <property type="entry name" value="WcaJ_sugtrans"/>
    <property type="match status" value="1"/>
</dbReference>
<evidence type="ECO:0000256" key="5">
    <source>
        <dbReference type="ARBA" id="ARBA00022989"/>
    </source>
</evidence>
<keyword evidence="5 7" id="KW-1133">Transmembrane helix</keyword>
<feature type="transmembrane region" description="Helical" evidence="7">
    <location>
        <begin position="106"/>
        <end position="130"/>
    </location>
</feature>
<evidence type="ECO:0000313" key="9">
    <source>
        <dbReference type="EMBL" id="AKD04453.1"/>
    </source>
</evidence>
<comment type="similarity">
    <text evidence="2">Belongs to the bacterial sugar transferase family.</text>
</comment>
<keyword evidence="4 7" id="KW-0812">Transmembrane</keyword>
<dbReference type="PATRIC" id="fig|400092.3.peg.3696"/>
<dbReference type="Proteomes" id="UP000033109">
    <property type="component" value="Chromosome"/>
</dbReference>
<dbReference type="EMBL" id="CP009621">
    <property type="protein sequence ID" value="AKD04453.1"/>
    <property type="molecule type" value="Genomic_DNA"/>
</dbReference>
<dbReference type="RefSeq" id="WP_046312305.1">
    <property type="nucleotide sequence ID" value="NZ_CBCSCY010000006.1"/>
</dbReference>
<dbReference type="STRING" id="400092.PKOR_16850"/>
<dbReference type="NCBIfam" id="TIGR03025">
    <property type="entry name" value="EPS_sugtrans"/>
    <property type="match status" value="1"/>
</dbReference>
<keyword evidence="3 9" id="KW-0808">Transferase</keyword>
<dbReference type="PANTHER" id="PTHR30576">
    <property type="entry name" value="COLANIC BIOSYNTHESIS UDP-GLUCOSE LIPID CARRIER TRANSFERASE"/>
    <property type="match status" value="1"/>
</dbReference>
<dbReference type="GO" id="GO:0016020">
    <property type="term" value="C:membrane"/>
    <property type="evidence" value="ECO:0007669"/>
    <property type="project" value="UniProtKB-SubCell"/>
</dbReference>
<evidence type="ECO:0000256" key="4">
    <source>
        <dbReference type="ARBA" id="ARBA00022692"/>
    </source>
</evidence>
<evidence type="ECO:0000256" key="1">
    <source>
        <dbReference type="ARBA" id="ARBA00004141"/>
    </source>
</evidence>
<feature type="transmembrane region" description="Helical" evidence="7">
    <location>
        <begin position="271"/>
        <end position="293"/>
    </location>
</feature>
<dbReference type="Pfam" id="PF13727">
    <property type="entry name" value="CoA_binding_3"/>
    <property type="match status" value="1"/>
</dbReference>
<evidence type="ECO:0000256" key="6">
    <source>
        <dbReference type="ARBA" id="ARBA00023136"/>
    </source>
</evidence>
<name>A0A0E3ZHG7_9BACT</name>
<dbReference type="PANTHER" id="PTHR30576:SF0">
    <property type="entry name" value="UNDECAPRENYL-PHOSPHATE N-ACETYLGALACTOSAMINYL 1-PHOSPHATE TRANSFERASE-RELATED"/>
    <property type="match status" value="1"/>
</dbReference>
<feature type="domain" description="Bacterial sugar transferase" evidence="8">
    <location>
        <begin position="266"/>
        <end position="450"/>
    </location>
</feature>
<reference evidence="9 10" key="1">
    <citation type="journal article" date="2015" name="Sci. Rep.">
        <title>Unraveling adaptation of Pontibacter korlensis to radiation and infertility in desert through complete genome and comparative transcriptomic analysis.</title>
        <authorList>
            <person name="Dai J."/>
            <person name="Dai W."/>
            <person name="Qiu C."/>
            <person name="Yang Z."/>
            <person name="Zhang Y."/>
            <person name="Zhou M."/>
            <person name="Zhang L."/>
            <person name="Fang C."/>
            <person name="Gao Q."/>
            <person name="Yang Q."/>
            <person name="Li X."/>
            <person name="Wang Z."/>
            <person name="Wang Z."/>
            <person name="Jia Z."/>
            <person name="Chen X."/>
        </authorList>
    </citation>
    <scope>NUCLEOTIDE SEQUENCE [LARGE SCALE GENOMIC DNA]</scope>
    <source>
        <strain evidence="9 10">X14-1T</strain>
    </source>
</reference>
<organism evidence="9 10">
    <name type="scientific">Pontibacter korlensis</name>
    <dbReference type="NCBI Taxonomy" id="400092"/>
    <lineage>
        <taxon>Bacteria</taxon>
        <taxon>Pseudomonadati</taxon>
        <taxon>Bacteroidota</taxon>
        <taxon>Cytophagia</taxon>
        <taxon>Cytophagales</taxon>
        <taxon>Hymenobacteraceae</taxon>
        <taxon>Pontibacter</taxon>
    </lineage>
</organism>
<dbReference type="KEGG" id="pko:PKOR_16850"/>
<evidence type="ECO:0000256" key="2">
    <source>
        <dbReference type="ARBA" id="ARBA00006464"/>
    </source>
</evidence>
<dbReference type="GO" id="GO:0016780">
    <property type="term" value="F:phosphotransferase activity, for other substituted phosphate groups"/>
    <property type="evidence" value="ECO:0007669"/>
    <property type="project" value="TreeGrafter"/>
</dbReference>
<evidence type="ECO:0000256" key="7">
    <source>
        <dbReference type="SAM" id="Phobius"/>
    </source>
</evidence>
<protein>
    <submittedName>
        <fullName evidence="9">Sugar transferase</fullName>
    </submittedName>
</protein>
<evidence type="ECO:0000256" key="3">
    <source>
        <dbReference type="ARBA" id="ARBA00022679"/>
    </source>
</evidence>
<accession>A0A0E3ZHG7</accession>
<dbReference type="Pfam" id="PF02397">
    <property type="entry name" value="Bac_transf"/>
    <property type="match status" value="1"/>
</dbReference>
<feature type="transmembrane region" description="Helical" evidence="7">
    <location>
        <begin position="12"/>
        <end position="30"/>
    </location>
</feature>
<dbReference type="HOGENOM" id="CLU_024920_0_1_10"/>
<gene>
    <name evidence="9" type="ORF">PKOR_16850</name>
</gene>
<dbReference type="OrthoDB" id="9808602at2"/>
<feature type="transmembrane region" description="Helical" evidence="7">
    <location>
        <begin position="73"/>
        <end position="94"/>
    </location>
</feature>
<evidence type="ECO:0000313" key="10">
    <source>
        <dbReference type="Proteomes" id="UP000033109"/>
    </source>
</evidence>
<dbReference type="AlphaFoldDB" id="A0A0E3ZHG7"/>
<dbReference type="InterPro" id="IPR003362">
    <property type="entry name" value="Bact_transf"/>
</dbReference>
<comment type="subcellular location">
    <subcellularLocation>
        <location evidence="1">Membrane</location>
        <topology evidence="1">Multi-pass membrane protein</topology>
    </subcellularLocation>
</comment>